<accession>A0A9D2AUL0</accession>
<dbReference type="AlphaFoldDB" id="A0A9D2AUL0"/>
<evidence type="ECO:0000313" key="4">
    <source>
        <dbReference type="Proteomes" id="UP000886847"/>
    </source>
</evidence>
<organism evidence="3 4">
    <name type="scientific">Candidatus Borkfalkia faecavium</name>
    <dbReference type="NCBI Taxonomy" id="2838508"/>
    <lineage>
        <taxon>Bacteria</taxon>
        <taxon>Bacillati</taxon>
        <taxon>Bacillota</taxon>
        <taxon>Clostridia</taxon>
        <taxon>Christensenellales</taxon>
        <taxon>Christensenellaceae</taxon>
        <taxon>Candidatus Borkfalkia</taxon>
    </lineage>
</organism>
<evidence type="ECO:0000256" key="2">
    <source>
        <dbReference type="SAM" id="Phobius"/>
    </source>
</evidence>
<keyword evidence="2" id="KW-0812">Transmembrane</keyword>
<feature type="transmembrane region" description="Helical" evidence="2">
    <location>
        <begin position="96"/>
        <end position="118"/>
    </location>
</feature>
<dbReference type="EMBL" id="DXEW01000003">
    <property type="protein sequence ID" value="HIX49704.1"/>
    <property type="molecule type" value="Genomic_DNA"/>
</dbReference>
<proteinExistence type="predicted"/>
<name>A0A9D2AUL0_9FIRM</name>
<sequence>MSQPIDYAEMLEIPVNTLNVTKKRGKKKGGAEELKARAVEAANERAAASGENVTDYESPAPAAEATGGEQGAAFAAGEEGAAGSAPRLKKFLDSKLLLGEFVAVCALCAGILLTNLFWPQSAINTFFRGLVTEETPAALPDERSFSEVEAGSIVSDENISVSVSDAGVLSFTAEASVYAPCGGTVQSVAESGGVYMMEIEHTSSFSSVISGLTYAYLPAGSEVYATIPVGYSDGSHEVTVSMYDGGTLISAYTLGEENDIVWNV</sequence>
<reference evidence="3" key="2">
    <citation type="submission" date="2021-04" db="EMBL/GenBank/DDBJ databases">
        <authorList>
            <person name="Gilroy R."/>
        </authorList>
    </citation>
    <scope>NUCLEOTIDE SEQUENCE</scope>
    <source>
        <strain evidence="3">2189</strain>
    </source>
</reference>
<keyword evidence="2" id="KW-1133">Transmembrane helix</keyword>
<gene>
    <name evidence="3" type="ORF">H9851_00270</name>
</gene>
<feature type="region of interest" description="Disordered" evidence="1">
    <location>
        <begin position="41"/>
        <end position="71"/>
    </location>
</feature>
<protein>
    <submittedName>
        <fullName evidence="3">Uncharacterized protein</fullName>
    </submittedName>
</protein>
<evidence type="ECO:0000256" key="1">
    <source>
        <dbReference type="SAM" id="MobiDB-lite"/>
    </source>
</evidence>
<evidence type="ECO:0000313" key="3">
    <source>
        <dbReference type="EMBL" id="HIX49704.1"/>
    </source>
</evidence>
<keyword evidence="2" id="KW-0472">Membrane</keyword>
<comment type="caution">
    <text evidence="3">The sequence shown here is derived from an EMBL/GenBank/DDBJ whole genome shotgun (WGS) entry which is preliminary data.</text>
</comment>
<reference evidence="3" key="1">
    <citation type="journal article" date="2021" name="PeerJ">
        <title>Extensive microbial diversity within the chicken gut microbiome revealed by metagenomics and culture.</title>
        <authorList>
            <person name="Gilroy R."/>
            <person name="Ravi A."/>
            <person name="Getino M."/>
            <person name="Pursley I."/>
            <person name="Horton D.L."/>
            <person name="Alikhan N.F."/>
            <person name="Baker D."/>
            <person name="Gharbi K."/>
            <person name="Hall N."/>
            <person name="Watson M."/>
            <person name="Adriaenssens E.M."/>
            <person name="Foster-Nyarko E."/>
            <person name="Jarju S."/>
            <person name="Secka A."/>
            <person name="Antonio M."/>
            <person name="Oren A."/>
            <person name="Chaudhuri R.R."/>
            <person name="La Ragione R."/>
            <person name="Hildebrand F."/>
            <person name="Pallen M.J."/>
        </authorList>
    </citation>
    <scope>NUCLEOTIDE SEQUENCE</scope>
    <source>
        <strain evidence="3">2189</strain>
    </source>
</reference>
<dbReference type="Proteomes" id="UP000886847">
    <property type="component" value="Unassembled WGS sequence"/>
</dbReference>
<feature type="compositionally biased region" description="Low complexity" evidence="1">
    <location>
        <begin position="60"/>
        <end position="71"/>
    </location>
</feature>